<evidence type="ECO:0000313" key="3">
    <source>
        <dbReference type="Proteomes" id="UP000187486"/>
    </source>
</evidence>
<dbReference type="InterPro" id="IPR036388">
    <property type="entry name" value="WH-like_DNA-bd_sf"/>
</dbReference>
<feature type="coiled-coil region" evidence="1">
    <location>
        <begin position="76"/>
        <end position="103"/>
    </location>
</feature>
<dbReference type="EMBL" id="MQUQ01000001">
    <property type="protein sequence ID" value="OLZ57427.1"/>
    <property type="molecule type" value="Genomic_DNA"/>
</dbReference>
<dbReference type="SUPFAM" id="SSF46689">
    <property type="entry name" value="Homeodomain-like"/>
    <property type="match status" value="1"/>
</dbReference>
<sequence length="118" mass="13269">MEAPRVSEDVDHDPEAQVSAEVRERAVALVLEQVEQYSSQWEAICSVAAKVNVSSETLRKWVRQVEVDAGARPGATSEESEELKRLRREVAELRRANEILKAASAFFARELDPRLPHS</sequence>
<keyword evidence="3" id="KW-1185">Reference proteome</keyword>
<organism evidence="2 3">
    <name type="scientific">Amycolatopsis coloradensis</name>
    <dbReference type="NCBI Taxonomy" id="76021"/>
    <lineage>
        <taxon>Bacteria</taxon>
        <taxon>Bacillati</taxon>
        <taxon>Actinomycetota</taxon>
        <taxon>Actinomycetes</taxon>
        <taxon>Pseudonocardiales</taxon>
        <taxon>Pseudonocardiaceae</taxon>
        <taxon>Amycolatopsis</taxon>
    </lineage>
</organism>
<dbReference type="AlphaFoldDB" id="A0A1R0L3X7"/>
<accession>A0A1R0L3X7</accession>
<dbReference type="GO" id="GO:0003677">
    <property type="term" value="F:DNA binding"/>
    <property type="evidence" value="ECO:0007669"/>
    <property type="project" value="InterPro"/>
</dbReference>
<dbReference type="InterPro" id="IPR009057">
    <property type="entry name" value="Homeodomain-like_sf"/>
</dbReference>
<reference evidence="2 3" key="1">
    <citation type="submission" date="2016-01" db="EMBL/GenBank/DDBJ databases">
        <title>Amycolatopsis coloradensis genome sequencing and assembly.</title>
        <authorList>
            <person name="Mayilraj S."/>
        </authorList>
    </citation>
    <scope>NUCLEOTIDE SEQUENCE [LARGE SCALE GENOMIC DNA]</scope>
    <source>
        <strain evidence="2 3">DSM 44225</strain>
    </source>
</reference>
<dbReference type="Proteomes" id="UP000187486">
    <property type="component" value="Unassembled WGS sequence"/>
</dbReference>
<dbReference type="GO" id="GO:0006313">
    <property type="term" value="P:DNA transposition"/>
    <property type="evidence" value="ECO:0007669"/>
    <property type="project" value="InterPro"/>
</dbReference>
<dbReference type="Pfam" id="PF01527">
    <property type="entry name" value="HTH_Tnp_1"/>
    <property type="match status" value="1"/>
</dbReference>
<keyword evidence="1" id="KW-0175">Coiled coil</keyword>
<comment type="caution">
    <text evidence="2">The sequence shown here is derived from an EMBL/GenBank/DDBJ whole genome shotgun (WGS) entry which is preliminary data.</text>
</comment>
<dbReference type="STRING" id="76021.BS329_01830"/>
<name>A0A1R0L3X7_9PSEU</name>
<evidence type="ECO:0000313" key="2">
    <source>
        <dbReference type="EMBL" id="OLZ57427.1"/>
    </source>
</evidence>
<dbReference type="GO" id="GO:0004803">
    <property type="term" value="F:transposase activity"/>
    <property type="evidence" value="ECO:0007669"/>
    <property type="project" value="InterPro"/>
</dbReference>
<evidence type="ECO:0000256" key="1">
    <source>
        <dbReference type="SAM" id="Coils"/>
    </source>
</evidence>
<evidence type="ECO:0008006" key="4">
    <source>
        <dbReference type="Google" id="ProtNLM"/>
    </source>
</evidence>
<protein>
    <recommendedName>
        <fullName evidence="4">Transposase</fullName>
    </recommendedName>
</protein>
<gene>
    <name evidence="2" type="ORF">BS329_01830</name>
</gene>
<proteinExistence type="predicted"/>
<dbReference type="Gene3D" id="1.10.10.10">
    <property type="entry name" value="Winged helix-like DNA-binding domain superfamily/Winged helix DNA-binding domain"/>
    <property type="match status" value="1"/>
</dbReference>
<dbReference type="InterPro" id="IPR002514">
    <property type="entry name" value="Transposase_8"/>
</dbReference>